<evidence type="ECO:0000313" key="15">
    <source>
        <dbReference type="Proteomes" id="UP001143474"/>
    </source>
</evidence>
<feature type="transmembrane region" description="Helical" evidence="10">
    <location>
        <begin position="74"/>
        <end position="96"/>
    </location>
</feature>
<dbReference type="Gene3D" id="3.30.565.10">
    <property type="entry name" value="Histidine kinase-like ATPase, C-terminal domain"/>
    <property type="match status" value="1"/>
</dbReference>
<sequence>MRNTPGGPRAWLRDHPLVPDAALAVVLAASAALYASPLPPAAQGRPGEPGGLGLGLAVAGCLSLTLRRRRPFPMLLLVGLASVATASLGLGALPLWPAALVLVYTVAAHRGLALSLGALAWSLACHVASTAADGGLGDWTVHLLAAVLTVTVWITGRSARLRRAYMAELRDRAERTERAREADTRAARVEERSRIARELHDVVAHHVSVMTVQASAARRVLATNPDGALEALSAIEEMGRTAMAEMRNIVGVLRTDAAPAERNPQPGVGEIPTLVEQMREAGLRTQLWIEGERGALPPGVDLAAYRLVQEALTNSLRHAGPLARAWVTVRHEHGQLAVRVEDDGQGAGGARPGEQTGERTGHGLVGIRERVALYGGVLRIGPRPEGGFEVNARFPLKDV</sequence>
<dbReference type="InterPro" id="IPR036890">
    <property type="entry name" value="HATPase_C_sf"/>
</dbReference>
<gene>
    <name evidence="14" type="ORF">GCM10017600_32820</name>
</gene>
<evidence type="ECO:0000256" key="5">
    <source>
        <dbReference type="ARBA" id="ARBA00022741"/>
    </source>
</evidence>
<evidence type="ECO:0000259" key="13">
    <source>
        <dbReference type="Pfam" id="PF23539"/>
    </source>
</evidence>
<dbReference type="InterPro" id="IPR050482">
    <property type="entry name" value="Sensor_HK_TwoCompSys"/>
</dbReference>
<dbReference type="InterPro" id="IPR003594">
    <property type="entry name" value="HATPase_dom"/>
</dbReference>
<dbReference type="AlphaFoldDB" id="A0A9W6I1V4"/>
<dbReference type="Proteomes" id="UP001143474">
    <property type="component" value="Unassembled WGS sequence"/>
</dbReference>
<keyword evidence="7" id="KW-0067">ATP-binding</keyword>
<evidence type="ECO:0000256" key="1">
    <source>
        <dbReference type="ARBA" id="ARBA00000085"/>
    </source>
</evidence>
<keyword evidence="6 14" id="KW-0418">Kinase</keyword>
<comment type="catalytic activity">
    <reaction evidence="1">
        <text>ATP + protein L-histidine = ADP + protein N-phospho-L-histidine.</text>
        <dbReference type="EC" id="2.7.13.3"/>
    </reaction>
</comment>
<dbReference type="Pfam" id="PF07730">
    <property type="entry name" value="HisKA_3"/>
    <property type="match status" value="1"/>
</dbReference>
<feature type="domain" description="Histidine kinase/HSP90-like ATPase" evidence="11">
    <location>
        <begin position="302"/>
        <end position="397"/>
    </location>
</feature>
<comment type="caution">
    <text evidence="14">The sequence shown here is derived from an EMBL/GenBank/DDBJ whole genome shotgun (WGS) entry which is preliminary data.</text>
</comment>
<reference evidence="14" key="1">
    <citation type="journal article" date="2014" name="Int. J. Syst. Evol. Microbiol.">
        <title>Complete genome sequence of Corynebacterium casei LMG S-19264T (=DSM 44701T), isolated from a smear-ripened cheese.</title>
        <authorList>
            <consortium name="US DOE Joint Genome Institute (JGI-PGF)"/>
            <person name="Walter F."/>
            <person name="Albersmeier A."/>
            <person name="Kalinowski J."/>
            <person name="Ruckert C."/>
        </authorList>
    </citation>
    <scope>NUCLEOTIDE SEQUENCE</scope>
    <source>
        <strain evidence="14">VKM Ac-2007</strain>
    </source>
</reference>
<organism evidence="14 15">
    <name type="scientific">Streptosporangium carneum</name>
    <dbReference type="NCBI Taxonomy" id="47481"/>
    <lineage>
        <taxon>Bacteria</taxon>
        <taxon>Bacillati</taxon>
        <taxon>Actinomycetota</taxon>
        <taxon>Actinomycetes</taxon>
        <taxon>Streptosporangiales</taxon>
        <taxon>Streptosporangiaceae</taxon>
        <taxon>Streptosporangium</taxon>
    </lineage>
</organism>
<evidence type="ECO:0000259" key="12">
    <source>
        <dbReference type="Pfam" id="PF07730"/>
    </source>
</evidence>
<keyword evidence="10" id="KW-0812">Transmembrane</keyword>
<keyword evidence="8" id="KW-0902">Two-component regulatory system</keyword>
<dbReference type="InterPro" id="IPR011712">
    <property type="entry name" value="Sig_transdc_His_kin_sub3_dim/P"/>
</dbReference>
<dbReference type="Gene3D" id="1.20.5.1930">
    <property type="match status" value="1"/>
</dbReference>
<dbReference type="EMBL" id="BSEV01000006">
    <property type="protein sequence ID" value="GLK09876.1"/>
    <property type="molecule type" value="Genomic_DNA"/>
</dbReference>
<dbReference type="GO" id="GO:0000155">
    <property type="term" value="F:phosphorelay sensor kinase activity"/>
    <property type="evidence" value="ECO:0007669"/>
    <property type="project" value="InterPro"/>
</dbReference>
<evidence type="ECO:0000313" key="14">
    <source>
        <dbReference type="EMBL" id="GLK09876.1"/>
    </source>
</evidence>
<feature type="region of interest" description="Disordered" evidence="9">
    <location>
        <begin position="342"/>
        <end position="361"/>
    </location>
</feature>
<keyword evidence="10" id="KW-1133">Transmembrane helix</keyword>
<dbReference type="CDD" id="cd16917">
    <property type="entry name" value="HATPase_UhpB-NarQ-NarX-like"/>
    <property type="match status" value="1"/>
</dbReference>
<evidence type="ECO:0000256" key="10">
    <source>
        <dbReference type="SAM" id="Phobius"/>
    </source>
</evidence>
<dbReference type="GO" id="GO:0016020">
    <property type="term" value="C:membrane"/>
    <property type="evidence" value="ECO:0007669"/>
    <property type="project" value="InterPro"/>
</dbReference>
<protein>
    <recommendedName>
        <fullName evidence="2">histidine kinase</fullName>
        <ecNumber evidence="2">2.7.13.3</ecNumber>
    </recommendedName>
</protein>
<feature type="transmembrane region" description="Helical" evidence="10">
    <location>
        <begin position="139"/>
        <end position="156"/>
    </location>
</feature>
<reference evidence="14" key="2">
    <citation type="submission" date="2023-01" db="EMBL/GenBank/DDBJ databases">
        <authorList>
            <person name="Sun Q."/>
            <person name="Evtushenko L."/>
        </authorList>
    </citation>
    <scope>NUCLEOTIDE SEQUENCE</scope>
    <source>
        <strain evidence="14">VKM Ac-2007</strain>
    </source>
</reference>
<dbReference type="RefSeq" id="WP_271218324.1">
    <property type="nucleotide sequence ID" value="NZ_BAAAVD010000028.1"/>
</dbReference>
<keyword evidence="4" id="KW-0808">Transferase</keyword>
<evidence type="ECO:0000256" key="8">
    <source>
        <dbReference type="ARBA" id="ARBA00023012"/>
    </source>
</evidence>
<evidence type="ECO:0000256" key="6">
    <source>
        <dbReference type="ARBA" id="ARBA00022777"/>
    </source>
</evidence>
<evidence type="ECO:0000256" key="3">
    <source>
        <dbReference type="ARBA" id="ARBA00022553"/>
    </source>
</evidence>
<proteinExistence type="predicted"/>
<dbReference type="Pfam" id="PF02518">
    <property type="entry name" value="HATPase_c"/>
    <property type="match status" value="1"/>
</dbReference>
<dbReference type="EC" id="2.7.13.3" evidence="2"/>
<dbReference type="GO" id="GO:0046983">
    <property type="term" value="F:protein dimerization activity"/>
    <property type="evidence" value="ECO:0007669"/>
    <property type="project" value="InterPro"/>
</dbReference>
<keyword evidence="10" id="KW-0472">Membrane</keyword>
<keyword evidence="3" id="KW-0597">Phosphoprotein</keyword>
<dbReference type="InterPro" id="IPR055558">
    <property type="entry name" value="DUF7134"/>
</dbReference>
<keyword evidence="5" id="KW-0547">Nucleotide-binding</keyword>
<dbReference type="PANTHER" id="PTHR24421:SF10">
    <property type="entry name" value="NITRATE_NITRITE SENSOR PROTEIN NARQ"/>
    <property type="match status" value="1"/>
</dbReference>
<evidence type="ECO:0000256" key="4">
    <source>
        <dbReference type="ARBA" id="ARBA00022679"/>
    </source>
</evidence>
<evidence type="ECO:0000256" key="7">
    <source>
        <dbReference type="ARBA" id="ARBA00022840"/>
    </source>
</evidence>
<evidence type="ECO:0000256" key="9">
    <source>
        <dbReference type="SAM" id="MobiDB-lite"/>
    </source>
</evidence>
<feature type="domain" description="DUF7134" evidence="13">
    <location>
        <begin position="9"/>
        <end position="163"/>
    </location>
</feature>
<dbReference type="GO" id="GO:0005524">
    <property type="term" value="F:ATP binding"/>
    <property type="evidence" value="ECO:0007669"/>
    <property type="project" value="UniProtKB-KW"/>
</dbReference>
<feature type="domain" description="Signal transduction histidine kinase subgroup 3 dimerisation and phosphoacceptor" evidence="12">
    <location>
        <begin position="191"/>
        <end position="256"/>
    </location>
</feature>
<keyword evidence="15" id="KW-1185">Reference proteome</keyword>
<dbReference type="SUPFAM" id="SSF55874">
    <property type="entry name" value="ATPase domain of HSP90 chaperone/DNA topoisomerase II/histidine kinase"/>
    <property type="match status" value="1"/>
</dbReference>
<dbReference type="PANTHER" id="PTHR24421">
    <property type="entry name" value="NITRATE/NITRITE SENSOR PROTEIN NARX-RELATED"/>
    <property type="match status" value="1"/>
</dbReference>
<name>A0A9W6I1V4_9ACTN</name>
<dbReference type="Pfam" id="PF23539">
    <property type="entry name" value="DUF7134"/>
    <property type="match status" value="1"/>
</dbReference>
<accession>A0A9W6I1V4</accession>
<evidence type="ECO:0000259" key="11">
    <source>
        <dbReference type="Pfam" id="PF02518"/>
    </source>
</evidence>
<evidence type="ECO:0000256" key="2">
    <source>
        <dbReference type="ARBA" id="ARBA00012438"/>
    </source>
</evidence>